<keyword evidence="1" id="KW-0547">Nucleotide-binding</keyword>
<keyword evidence="6" id="KW-0347">Helicase</keyword>
<feature type="domain" description="Helicase ATP-binding" evidence="5">
    <location>
        <begin position="21"/>
        <end position="330"/>
    </location>
</feature>
<evidence type="ECO:0000256" key="2">
    <source>
        <dbReference type="ARBA" id="ARBA00022801"/>
    </source>
</evidence>
<dbReference type="GO" id="GO:0005524">
    <property type="term" value="F:ATP binding"/>
    <property type="evidence" value="ECO:0007669"/>
    <property type="project" value="UniProtKB-KW"/>
</dbReference>
<evidence type="ECO:0000313" key="6">
    <source>
        <dbReference type="EMBL" id="OOP72865.1"/>
    </source>
</evidence>
<comment type="caution">
    <text evidence="6">The sequence shown here is derived from an EMBL/GenBank/DDBJ whole genome shotgun (WGS) entry which is preliminary data.</text>
</comment>
<dbReference type="GO" id="GO:0003676">
    <property type="term" value="F:nucleic acid binding"/>
    <property type="evidence" value="ECO:0007669"/>
    <property type="project" value="InterPro"/>
</dbReference>
<dbReference type="PROSITE" id="PS51193">
    <property type="entry name" value="HELICASE_ATP_BIND_2"/>
    <property type="match status" value="1"/>
</dbReference>
<dbReference type="InterPro" id="IPR006555">
    <property type="entry name" value="ATP-dep_Helicase_C"/>
</dbReference>
<keyword evidence="2" id="KW-0378">Hydrolase</keyword>
<sequence>MKKERENFPLEPKEMIEFIFKRLMCGNGFIVRDNQIQLSKKIFDGIKNNNILICEAGVGTGKTYAYLVASIVYSLYKTGEKKSVSIISTSSIELQNAIIKNYVPVLSKILVDNKIIDKPLSAVLRKGKEHYLCILRFKRIMNYLKSSDKDIDKELLNKLIGLKIGEISIDLDEYKGLKNHIVQKINVPKGCNYSCPFYENCRYIELMKYVKSSTHDFQVCNHNYYISDAIKRYKGKTSLMPEHSLVIIDEAHKLMDAAIQIFEKRFSYEDVLIIVNVLKSKMKGNKAYLTVQKGYLDDLSLEAKKFYQGLLNQLKNIELEEDSSQIRIKLGAYERKILGNIILKLDKISLYCKADIEKNRQLELMIENLREVIEIFHGSVNIIYWLENPQSERLISICSIPTDMEKQLYKVLWKNRVPKILTSGTLSDDRGFNYFKSTSGIDMGYSNKLSEVSYSSPYDYKNNTLLYISENIPYPDKQSEEYISAIADEILRLIDASSGHAVVLFTAYSLLSKVYELTKTKTKYPLLKMDKSEKNIVDAYKRSKNGVLFATGSFWEGVDCPGDILSLLIIVNLPFPTPTPIYEHKKMQYAELKEFIEHIVFPEMLIKLKQGMGRLIRCETDTGVISILDYRVSLKGKYRKRVLQALNEYRVTDSLDDVRRFFRKVKREEYFL</sequence>
<dbReference type="GO" id="GO:0006139">
    <property type="term" value="P:nucleobase-containing compound metabolic process"/>
    <property type="evidence" value="ECO:0007669"/>
    <property type="project" value="InterPro"/>
</dbReference>
<evidence type="ECO:0000313" key="7">
    <source>
        <dbReference type="Proteomes" id="UP000190959"/>
    </source>
</evidence>
<dbReference type="Proteomes" id="UP000190959">
    <property type="component" value="Unassembled WGS sequence"/>
</dbReference>
<accession>A0A1S9N602</accession>
<dbReference type="Gene3D" id="3.40.50.300">
    <property type="entry name" value="P-loop containing nucleotide triphosphate hydrolases"/>
    <property type="match status" value="2"/>
</dbReference>
<reference evidence="6 7" key="1">
    <citation type="submission" date="2017-02" db="EMBL/GenBank/DDBJ databases">
        <title>Genome sequence of Clostridium beijerinckii Br21.</title>
        <authorList>
            <person name="Fonseca B.C."/>
            <person name="Guazzaroni M.E."/>
            <person name="Riano-Pachon D.M."/>
            <person name="Reginatto V."/>
        </authorList>
    </citation>
    <scope>NUCLEOTIDE SEQUENCE [LARGE SCALE GENOMIC DNA]</scope>
    <source>
        <strain evidence="6 7">Br21</strain>
    </source>
</reference>
<evidence type="ECO:0000259" key="5">
    <source>
        <dbReference type="PROSITE" id="PS51193"/>
    </source>
</evidence>
<dbReference type="EMBL" id="MWMH01000004">
    <property type="protein sequence ID" value="OOP72865.1"/>
    <property type="molecule type" value="Genomic_DNA"/>
</dbReference>
<dbReference type="AlphaFoldDB" id="A0A1S9N602"/>
<dbReference type="GO" id="GO:0016818">
    <property type="term" value="F:hydrolase activity, acting on acid anhydrides, in phosphorus-containing anhydrides"/>
    <property type="evidence" value="ECO:0007669"/>
    <property type="project" value="InterPro"/>
</dbReference>
<dbReference type="InterPro" id="IPR045028">
    <property type="entry name" value="DinG/Rad3-like"/>
</dbReference>
<dbReference type="PANTHER" id="PTHR11472">
    <property type="entry name" value="DNA REPAIR DEAD HELICASE RAD3/XP-D SUBFAMILY MEMBER"/>
    <property type="match status" value="1"/>
</dbReference>
<dbReference type="Pfam" id="PF13307">
    <property type="entry name" value="Helicase_C_2"/>
    <property type="match status" value="1"/>
</dbReference>
<dbReference type="InterPro" id="IPR014013">
    <property type="entry name" value="Helic_SF1/SF2_ATP-bd_DinG/Rad3"/>
</dbReference>
<protein>
    <submittedName>
        <fullName evidence="6">Helicase c2</fullName>
    </submittedName>
</protein>
<keyword evidence="3" id="KW-0067">ATP-binding</keyword>
<dbReference type="PANTHER" id="PTHR11472:SF34">
    <property type="entry name" value="REGULATOR OF TELOMERE ELONGATION HELICASE 1"/>
    <property type="match status" value="1"/>
</dbReference>
<evidence type="ECO:0000256" key="4">
    <source>
        <dbReference type="ARBA" id="ARBA00038058"/>
    </source>
</evidence>
<dbReference type="SUPFAM" id="SSF52540">
    <property type="entry name" value="P-loop containing nucleoside triphosphate hydrolases"/>
    <property type="match status" value="1"/>
</dbReference>
<comment type="similarity">
    <text evidence="4">Belongs to the helicase family. DinG subfamily.</text>
</comment>
<gene>
    <name evidence="6" type="ORF">CBEIBR21_13700</name>
</gene>
<dbReference type="GO" id="GO:0003678">
    <property type="term" value="F:DNA helicase activity"/>
    <property type="evidence" value="ECO:0007669"/>
    <property type="project" value="TreeGrafter"/>
</dbReference>
<evidence type="ECO:0000256" key="3">
    <source>
        <dbReference type="ARBA" id="ARBA00022840"/>
    </source>
</evidence>
<dbReference type="InterPro" id="IPR027417">
    <property type="entry name" value="P-loop_NTPase"/>
</dbReference>
<organism evidence="6 7">
    <name type="scientific">Clostridium beijerinckii</name>
    <name type="common">Clostridium MP</name>
    <dbReference type="NCBI Taxonomy" id="1520"/>
    <lineage>
        <taxon>Bacteria</taxon>
        <taxon>Bacillati</taxon>
        <taxon>Bacillota</taxon>
        <taxon>Clostridia</taxon>
        <taxon>Eubacteriales</taxon>
        <taxon>Clostridiaceae</taxon>
        <taxon>Clostridium</taxon>
    </lineage>
</organism>
<dbReference type="RefSeq" id="WP_078115953.1">
    <property type="nucleotide sequence ID" value="NZ_MWMH01000004.1"/>
</dbReference>
<evidence type="ECO:0000256" key="1">
    <source>
        <dbReference type="ARBA" id="ARBA00022741"/>
    </source>
</evidence>
<proteinExistence type="inferred from homology"/>
<dbReference type="SMART" id="SM00491">
    <property type="entry name" value="HELICc2"/>
    <property type="match status" value="1"/>
</dbReference>
<name>A0A1S9N602_CLOBE</name>